<dbReference type="KEGG" id="vbh:CMV30_03975"/>
<dbReference type="SUPFAM" id="SSF53649">
    <property type="entry name" value="Alkaline phosphatase-like"/>
    <property type="match status" value="1"/>
</dbReference>
<keyword evidence="5" id="KW-1185">Reference proteome</keyword>
<dbReference type="OrthoDB" id="9762324at2"/>
<dbReference type="PANTHER" id="PTHR42693">
    <property type="entry name" value="ARYLSULFATASE FAMILY MEMBER"/>
    <property type="match status" value="1"/>
</dbReference>
<evidence type="ECO:0000313" key="5">
    <source>
        <dbReference type="Proteomes" id="UP000217265"/>
    </source>
</evidence>
<evidence type="ECO:0000313" key="4">
    <source>
        <dbReference type="EMBL" id="ATC63180.1"/>
    </source>
</evidence>
<gene>
    <name evidence="4" type="ORF">CMV30_03975</name>
</gene>
<dbReference type="InterPro" id="IPR017850">
    <property type="entry name" value="Alkaline_phosphatase_core_sf"/>
</dbReference>
<protein>
    <submittedName>
        <fullName evidence="4">Sulfatase</fullName>
    </submittedName>
</protein>
<dbReference type="InterPro" id="IPR000917">
    <property type="entry name" value="Sulfatase_N"/>
</dbReference>
<organism evidence="4 5">
    <name type="scientific">Nibricoccus aquaticus</name>
    <dbReference type="NCBI Taxonomy" id="2576891"/>
    <lineage>
        <taxon>Bacteria</taxon>
        <taxon>Pseudomonadati</taxon>
        <taxon>Verrucomicrobiota</taxon>
        <taxon>Opitutia</taxon>
        <taxon>Opitutales</taxon>
        <taxon>Opitutaceae</taxon>
        <taxon>Nibricoccus</taxon>
    </lineage>
</organism>
<reference evidence="4 5" key="1">
    <citation type="submission" date="2017-09" db="EMBL/GenBank/DDBJ databases">
        <title>Complete genome sequence of Verrucomicrobial strain HZ-65, isolated from freshwater.</title>
        <authorList>
            <person name="Choi A."/>
        </authorList>
    </citation>
    <scope>NUCLEOTIDE SEQUENCE [LARGE SCALE GENOMIC DNA]</scope>
    <source>
        <strain evidence="4 5">HZ-65</strain>
    </source>
</reference>
<dbReference type="Proteomes" id="UP000217265">
    <property type="component" value="Chromosome"/>
</dbReference>
<dbReference type="GO" id="GO:0004065">
    <property type="term" value="F:arylsulfatase activity"/>
    <property type="evidence" value="ECO:0007669"/>
    <property type="project" value="TreeGrafter"/>
</dbReference>
<evidence type="ECO:0000256" key="2">
    <source>
        <dbReference type="ARBA" id="ARBA00022801"/>
    </source>
</evidence>
<accession>A0A290Q7N5</accession>
<dbReference type="EMBL" id="CP023344">
    <property type="protein sequence ID" value="ATC63180.1"/>
    <property type="molecule type" value="Genomic_DNA"/>
</dbReference>
<dbReference type="Pfam" id="PF00884">
    <property type="entry name" value="Sulfatase"/>
    <property type="match status" value="1"/>
</dbReference>
<dbReference type="InterPro" id="IPR050738">
    <property type="entry name" value="Sulfatase"/>
</dbReference>
<feature type="domain" description="Sulfatase N-terminal" evidence="3">
    <location>
        <begin position="5"/>
        <end position="353"/>
    </location>
</feature>
<proteinExistence type="inferred from homology"/>
<dbReference type="Gene3D" id="3.40.720.10">
    <property type="entry name" value="Alkaline Phosphatase, subunit A"/>
    <property type="match status" value="1"/>
</dbReference>
<evidence type="ECO:0000259" key="3">
    <source>
        <dbReference type="Pfam" id="PF00884"/>
    </source>
</evidence>
<dbReference type="AlphaFoldDB" id="A0A290Q7N5"/>
<dbReference type="PANTHER" id="PTHR42693:SF53">
    <property type="entry name" value="ENDO-4-O-SULFATASE"/>
    <property type="match status" value="1"/>
</dbReference>
<sequence length="441" mass="48288">MRRRPNILWVVTTQWRASATGYAGDVNARTPCLAALAKEAVNYEQAVTPHPFGPFARAALLTGVLSPENGVRDYYDPLPVNARTVAHEMNERGYATGFFGKWHLARRDPAAALVGEAHARTIVPVEARGGFEFWEGFESGFLLNDPWLHGARLTEPVKFEGYQSDVVCRRAGEWLRAQTPNAKIQTPKMEAERPTAEGSKPKGAEAKPWFGVVSLEAPHPPYDAPAAGVAVRRPEEILLSANVPRGGEVEAKARRELAGYYAHIEATDRAIERLFAGLKAGGVWEETVVVFTSVHGDMHGAHGLFRKGWPHEEAVRVPLLVKSVGKSEGGRVKSERRREAVSLVDLSAATVACAEGGVFELRAPVGGAQISMPSVVALPHQCDRVWRGVRTAKRKLVLNADGSPWLFFDLESDPGEMRNIVGEAAWAEEIAELRNRNFGQD</sequence>
<keyword evidence="2" id="KW-0378">Hydrolase</keyword>
<name>A0A290Q7N5_9BACT</name>
<comment type="similarity">
    <text evidence="1">Belongs to the sulfatase family.</text>
</comment>
<evidence type="ECO:0000256" key="1">
    <source>
        <dbReference type="ARBA" id="ARBA00008779"/>
    </source>
</evidence>